<evidence type="ECO:0000313" key="3">
    <source>
        <dbReference type="Proteomes" id="UP000548476"/>
    </source>
</evidence>
<dbReference type="RefSeq" id="WP_184787751.1">
    <property type="nucleotide sequence ID" value="NZ_BONT01000090.1"/>
</dbReference>
<keyword evidence="3" id="KW-1185">Reference proteome</keyword>
<feature type="compositionally biased region" description="Gly residues" evidence="1">
    <location>
        <begin position="40"/>
        <end position="54"/>
    </location>
</feature>
<dbReference type="AlphaFoldDB" id="A0A841FQR3"/>
<evidence type="ECO:0000313" key="2">
    <source>
        <dbReference type="EMBL" id="MBB6034899.1"/>
    </source>
</evidence>
<organism evidence="2 3">
    <name type="scientific">Phytomonospora endophytica</name>
    <dbReference type="NCBI Taxonomy" id="714109"/>
    <lineage>
        <taxon>Bacteria</taxon>
        <taxon>Bacillati</taxon>
        <taxon>Actinomycetota</taxon>
        <taxon>Actinomycetes</taxon>
        <taxon>Micromonosporales</taxon>
        <taxon>Micromonosporaceae</taxon>
        <taxon>Phytomonospora</taxon>
    </lineage>
</organism>
<gene>
    <name evidence="2" type="ORF">HNR73_002753</name>
</gene>
<dbReference type="Proteomes" id="UP000548476">
    <property type="component" value="Unassembled WGS sequence"/>
</dbReference>
<proteinExistence type="predicted"/>
<evidence type="ECO:0000256" key="1">
    <source>
        <dbReference type="SAM" id="MobiDB-lite"/>
    </source>
</evidence>
<comment type="caution">
    <text evidence="2">The sequence shown here is derived from an EMBL/GenBank/DDBJ whole genome shotgun (WGS) entry which is preliminary data.</text>
</comment>
<accession>A0A841FQR3</accession>
<name>A0A841FQR3_9ACTN</name>
<protein>
    <submittedName>
        <fullName evidence="2">Uncharacterized protein</fullName>
    </submittedName>
</protein>
<sequence length="62" mass="6240">MSTVFEDVGHSRPLRGLAAGEAETLMDTIAAEYWDPCGPAGSGGTEHHGTGGTGPSAALRKG</sequence>
<reference evidence="2 3" key="1">
    <citation type="submission" date="2020-08" db="EMBL/GenBank/DDBJ databases">
        <title>Genomic Encyclopedia of Type Strains, Phase IV (KMG-IV): sequencing the most valuable type-strain genomes for metagenomic binning, comparative biology and taxonomic classification.</title>
        <authorList>
            <person name="Goeker M."/>
        </authorList>
    </citation>
    <scope>NUCLEOTIDE SEQUENCE [LARGE SCALE GENOMIC DNA]</scope>
    <source>
        <strain evidence="2 3">YIM 65646</strain>
    </source>
</reference>
<dbReference type="EMBL" id="JACHGT010000005">
    <property type="protein sequence ID" value="MBB6034899.1"/>
    <property type="molecule type" value="Genomic_DNA"/>
</dbReference>
<feature type="region of interest" description="Disordered" evidence="1">
    <location>
        <begin position="37"/>
        <end position="62"/>
    </location>
</feature>